<dbReference type="NCBIfam" id="NF038083">
    <property type="entry name" value="CU044_5270_fam"/>
    <property type="match status" value="1"/>
</dbReference>
<keyword evidence="1" id="KW-0812">Transmembrane</keyword>
<keyword evidence="1" id="KW-0472">Membrane</keyword>
<dbReference type="EMBL" id="JBHLZP010000154">
    <property type="protein sequence ID" value="MFB9834696.1"/>
    <property type="molecule type" value="Genomic_DNA"/>
</dbReference>
<evidence type="ECO:0000313" key="3">
    <source>
        <dbReference type="Proteomes" id="UP001589627"/>
    </source>
</evidence>
<organism evidence="2 3">
    <name type="scientific">Actinoallomurus acaciae</name>
    <dbReference type="NCBI Taxonomy" id="502577"/>
    <lineage>
        <taxon>Bacteria</taxon>
        <taxon>Bacillati</taxon>
        <taxon>Actinomycetota</taxon>
        <taxon>Actinomycetes</taxon>
        <taxon>Streptosporangiales</taxon>
        <taxon>Thermomonosporaceae</taxon>
        <taxon>Actinoallomurus</taxon>
    </lineage>
</organism>
<feature type="transmembrane region" description="Helical" evidence="1">
    <location>
        <begin position="46"/>
        <end position="67"/>
    </location>
</feature>
<sequence>MNDMEMLAALGEYLDHDAPAALARQRRRLITAGRGRRRPALRVPRLRPVLTAGVAAVAVASVVGVMVGTGSDRPEPAPPAVRLTGASLTLDKAARAIERQPYATPRPHQWIYTKSAEYGANTAGGDRPSFTETWERFDGRREAVIDGGRLTVDHKAGGGDTGTPEGASALLRSLPTDPQALLATLSAKVGGQPRGDAVPGRDGLLFANIVQLIRNTGIGAPPRTQAALYRAIATLHGVRVEKNMTDGLGRHVIGVTQGSTYSYVLLDPGSYRILGIQNVWSGHPTPTEVRMAKAKKLNLDLPKGTITYGLVTVTTATVDRAGQR</sequence>
<dbReference type="RefSeq" id="WP_378204789.1">
    <property type="nucleotide sequence ID" value="NZ_JBHLZP010000154.1"/>
</dbReference>
<reference evidence="2 3" key="1">
    <citation type="submission" date="2024-09" db="EMBL/GenBank/DDBJ databases">
        <authorList>
            <person name="Sun Q."/>
            <person name="Mori K."/>
        </authorList>
    </citation>
    <scope>NUCLEOTIDE SEQUENCE [LARGE SCALE GENOMIC DNA]</scope>
    <source>
        <strain evidence="2 3">TBRC 0563</strain>
    </source>
</reference>
<dbReference type="InterPro" id="IPR047789">
    <property type="entry name" value="CU044_5270-like"/>
</dbReference>
<gene>
    <name evidence="2" type="ORF">ACFFNX_21145</name>
</gene>
<evidence type="ECO:0000313" key="2">
    <source>
        <dbReference type="EMBL" id="MFB9834696.1"/>
    </source>
</evidence>
<name>A0ABV5YI38_9ACTN</name>
<protein>
    <submittedName>
        <fullName evidence="2">CU044_5270 family protein</fullName>
    </submittedName>
</protein>
<proteinExistence type="predicted"/>
<evidence type="ECO:0000256" key="1">
    <source>
        <dbReference type="SAM" id="Phobius"/>
    </source>
</evidence>
<dbReference type="Proteomes" id="UP001589627">
    <property type="component" value="Unassembled WGS sequence"/>
</dbReference>
<keyword evidence="3" id="KW-1185">Reference proteome</keyword>
<comment type="caution">
    <text evidence="2">The sequence shown here is derived from an EMBL/GenBank/DDBJ whole genome shotgun (WGS) entry which is preliminary data.</text>
</comment>
<keyword evidence="1" id="KW-1133">Transmembrane helix</keyword>
<accession>A0ABV5YI38</accession>